<dbReference type="OrthoDB" id="4773780at2"/>
<comment type="caution">
    <text evidence="1">The sequence shown here is derived from an EMBL/GenBank/DDBJ whole genome shotgun (WGS) entry which is preliminary data.</text>
</comment>
<proteinExistence type="predicted"/>
<protein>
    <submittedName>
        <fullName evidence="1">Uncharacterized protein</fullName>
    </submittedName>
</protein>
<sequence>MTGIPTAALDEKTVVALREILDDPSLPVRTTDGPQIARLREALDHLVAVRAGATAIRSPEAGRQLLTSLAALDAELADVLRWHVTAVELLSALEPGRARNAVLGDIGRGDLVTFASAVRAWSWGAAPSLEQPLQRADGEIAVDHFPGFYNTVLAWAPGIGGLIAIPTHRQGVSWAPAGDVWVITLAGVTFHADDLILLDRDPRGAES</sequence>
<evidence type="ECO:0000313" key="1">
    <source>
        <dbReference type="EMBL" id="GES18335.1"/>
    </source>
</evidence>
<dbReference type="Proteomes" id="UP000377595">
    <property type="component" value="Unassembled WGS sequence"/>
</dbReference>
<dbReference type="AlphaFoldDB" id="A0A5M3X9C3"/>
<gene>
    <name evidence="1" type="ORF">Aple_012300</name>
</gene>
<accession>A0A5M3X9C3</accession>
<evidence type="ECO:0000313" key="2">
    <source>
        <dbReference type="Proteomes" id="UP000377595"/>
    </source>
</evidence>
<dbReference type="RefSeq" id="WP_155343484.1">
    <property type="nucleotide sequence ID" value="NZ_BAAAHM010000010.1"/>
</dbReference>
<reference evidence="1 2" key="1">
    <citation type="submission" date="2019-10" db="EMBL/GenBank/DDBJ databases">
        <title>Whole genome shotgun sequence of Acrocarpospora pleiomorpha NBRC 16267.</title>
        <authorList>
            <person name="Ichikawa N."/>
            <person name="Kimura A."/>
            <person name="Kitahashi Y."/>
            <person name="Komaki H."/>
            <person name="Oguchi A."/>
        </authorList>
    </citation>
    <scope>NUCLEOTIDE SEQUENCE [LARGE SCALE GENOMIC DNA]</scope>
    <source>
        <strain evidence="1 2">NBRC 16267</strain>
    </source>
</reference>
<keyword evidence="2" id="KW-1185">Reference proteome</keyword>
<name>A0A5M3X9C3_9ACTN</name>
<organism evidence="1 2">
    <name type="scientific">Acrocarpospora pleiomorpha</name>
    <dbReference type="NCBI Taxonomy" id="90975"/>
    <lineage>
        <taxon>Bacteria</taxon>
        <taxon>Bacillati</taxon>
        <taxon>Actinomycetota</taxon>
        <taxon>Actinomycetes</taxon>
        <taxon>Streptosporangiales</taxon>
        <taxon>Streptosporangiaceae</taxon>
        <taxon>Acrocarpospora</taxon>
    </lineage>
</organism>
<dbReference type="EMBL" id="BLAF01000007">
    <property type="protein sequence ID" value="GES18335.1"/>
    <property type="molecule type" value="Genomic_DNA"/>
</dbReference>